<protein>
    <submittedName>
        <fullName evidence="1">Uncharacterized protein</fullName>
    </submittedName>
</protein>
<sequence length="176" mass="20698">MLPHDAIARDNNLFAIAEYPLVTIYDDNLFVRNDYDVLSFGQRKYLINFFSNNGYTQSSGKKLTNLDKTIHFLGPSSNLAVSSFQPEFLNDNKHHAYCVTPTMFAEVICNKWANTNETKALNQLFRLIQTCPYNIEWLRDISYRSEIENFTKFYYPRLLTFQQKTINKKFKHKKAL</sequence>
<name>A0ABU3QZL3_9GAMM</name>
<dbReference type="RefSeq" id="WP_315946533.1">
    <property type="nucleotide sequence ID" value="NZ_JAWCUA010000007.1"/>
</dbReference>
<evidence type="ECO:0000313" key="2">
    <source>
        <dbReference type="Proteomes" id="UP001257914"/>
    </source>
</evidence>
<reference evidence="1 2" key="1">
    <citation type="submission" date="2023-10" db="EMBL/GenBank/DDBJ databases">
        <title>Psychrosphaera aquimaarina strain SW33 isolated from seawater.</title>
        <authorList>
            <person name="Bayburt H."/>
            <person name="Kim J.M."/>
            <person name="Choi B.J."/>
            <person name="Jeon C.O."/>
        </authorList>
    </citation>
    <scope>NUCLEOTIDE SEQUENCE [LARGE SCALE GENOMIC DNA]</scope>
    <source>
        <strain evidence="1 2">KCTC 52743</strain>
    </source>
</reference>
<comment type="caution">
    <text evidence="1">The sequence shown here is derived from an EMBL/GenBank/DDBJ whole genome shotgun (WGS) entry which is preliminary data.</text>
</comment>
<evidence type="ECO:0000313" key="1">
    <source>
        <dbReference type="EMBL" id="MDU0112863.1"/>
    </source>
</evidence>
<proteinExistence type="predicted"/>
<dbReference type="EMBL" id="JAWCUA010000007">
    <property type="protein sequence ID" value="MDU0112863.1"/>
    <property type="molecule type" value="Genomic_DNA"/>
</dbReference>
<gene>
    <name evidence="1" type="ORF">RT723_07595</name>
</gene>
<keyword evidence="2" id="KW-1185">Reference proteome</keyword>
<accession>A0ABU3QZL3</accession>
<dbReference type="Proteomes" id="UP001257914">
    <property type="component" value="Unassembled WGS sequence"/>
</dbReference>
<organism evidence="1 2">
    <name type="scientific">Psychrosphaera aquimarina</name>
    <dbReference type="NCBI Taxonomy" id="2044854"/>
    <lineage>
        <taxon>Bacteria</taxon>
        <taxon>Pseudomonadati</taxon>
        <taxon>Pseudomonadota</taxon>
        <taxon>Gammaproteobacteria</taxon>
        <taxon>Alteromonadales</taxon>
        <taxon>Pseudoalteromonadaceae</taxon>
        <taxon>Psychrosphaera</taxon>
    </lineage>
</organism>